<evidence type="ECO:0000256" key="1">
    <source>
        <dbReference type="SAM" id="Phobius"/>
    </source>
</evidence>
<dbReference type="AlphaFoldDB" id="A0A1D9PF77"/>
<evidence type="ECO:0000313" key="2">
    <source>
        <dbReference type="EMBL" id="APA00786.1"/>
    </source>
</evidence>
<sequence length="79" mass="9213">MSFIVYFLFIDANISGLICFMLQFIFFSSSYSKVIFNIKCKFINGFLISKSVFAFKSSTFLIKFVLASNYTLFFCFIEI</sequence>
<organism evidence="2 3">
    <name type="scientific">Flavobacterium commune</name>
    <dbReference type="NCBI Taxonomy" id="1306519"/>
    <lineage>
        <taxon>Bacteria</taxon>
        <taxon>Pseudomonadati</taxon>
        <taxon>Bacteroidota</taxon>
        <taxon>Flavobacteriia</taxon>
        <taxon>Flavobacteriales</taxon>
        <taxon>Flavobacteriaceae</taxon>
        <taxon>Flavobacterium</taxon>
    </lineage>
</organism>
<dbReference type="EMBL" id="CP017774">
    <property type="protein sequence ID" value="APA00786.1"/>
    <property type="molecule type" value="Genomic_DNA"/>
</dbReference>
<name>A0A1D9PF77_9FLAO</name>
<feature type="transmembrane region" description="Helical" evidence="1">
    <location>
        <begin position="60"/>
        <end position="77"/>
    </location>
</feature>
<gene>
    <name evidence="2" type="ORF">BIW12_15875</name>
</gene>
<protein>
    <submittedName>
        <fullName evidence="2">Uncharacterized protein</fullName>
    </submittedName>
</protein>
<dbReference type="STRING" id="1306519.BIW12_15875"/>
<dbReference type="Proteomes" id="UP000178198">
    <property type="component" value="Chromosome"/>
</dbReference>
<keyword evidence="1" id="KW-0812">Transmembrane</keyword>
<reference evidence="2 3" key="1">
    <citation type="submission" date="2016-10" db="EMBL/GenBank/DDBJ databases">
        <title>Complete Genome Sequence of Flavobacterium sp. PK15.</title>
        <authorList>
            <person name="Ekwe A."/>
            <person name="Kim S.B."/>
        </authorList>
    </citation>
    <scope>NUCLEOTIDE SEQUENCE [LARGE SCALE GENOMIC DNA]</scope>
    <source>
        <strain evidence="2 3">PK15</strain>
    </source>
</reference>
<keyword evidence="1" id="KW-0472">Membrane</keyword>
<accession>A0A1D9PF77</accession>
<keyword evidence="3" id="KW-1185">Reference proteome</keyword>
<keyword evidence="1" id="KW-1133">Transmembrane helix</keyword>
<dbReference type="KEGG" id="fcm:BIW12_15875"/>
<evidence type="ECO:0000313" key="3">
    <source>
        <dbReference type="Proteomes" id="UP000178198"/>
    </source>
</evidence>
<proteinExistence type="predicted"/>
<feature type="transmembrane region" description="Helical" evidence="1">
    <location>
        <begin position="6"/>
        <end position="27"/>
    </location>
</feature>